<evidence type="ECO:0000256" key="1">
    <source>
        <dbReference type="ARBA" id="ARBA00022649"/>
    </source>
</evidence>
<comment type="caution">
    <text evidence="2">The sequence shown here is derived from an EMBL/GenBank/DDBJ whole genome shotgun (WGS) entry which is preliminary data.</text>
</comment>
<protein>
    <submittedName>
        <fullName evidence="2">Plasmid stabilization protein</fullName>
    </submittedName>
</protein>
<name>A0A423PGZ2_9GAMM</name>
<reference evidence="2 3" key="1">
    <citation type="submission" date="2013-10" db="EMBL/GenBank/DDBJ databases">
        <title>Salinisphaera japonica YTM-1 Genome Sequencing.</title>
        <authorList>
            <person name="Lai Q."/>
            <person name="Li C."/>
            <person name="Shao Z."/>
        </authorList>
    </citation>
    <scope>NUCLEOTIDE SEQUENCE [LARGE SCALE GENOMIC DNA]</scope>
    <source>
        <strain evidence="2 3">YTM-1</strain>
    </source>
</reference>
<dbReference type="Gene3D" id="3.30.2310.20">
    <property type="entry name" value="RelE-like"/>
    <property type="match status" value="1"/>
</dbReference>
<evidence type="ECO:0000313" key="3">
    <source>
        <dbReference type="Proteomes" id="UP000285310"/>
    </source>
</evidence>
<dbReference type="InterPro" id="IPR035093">
    <property type="entry name" value="RelE/ParE_toxin_dom_sf"/>
</dbReference>
<organism evidence="2 3">
    <name type="scientific">Salinisphaera japonica YTM-1</name>
    <dbReference type="NCBI Taxonomy" id="1209778"/>
    <lineage>
        <taxon>Bacteria</taxon>
        <taxon>Pseudomonadati</taxon>
        <taxon>Pseudomonadota</taxon>
        <taxon>Gammaproteobacteria</taxon>
        <taxon>Salinisphaerales</taxon>
        <taxon>Salinisphaeraceae</taxon>
        <taxon>Salinisphaera</taxon>
    </lineage>
</organism>
<accession>A0A423PGZ2</accession>
<dbReference type="InterPro" id="IPR007712">
    <property type="entry name" value="RelE/ParE_toxin"/>
</dbReference>
<dbReference type="Pfam" id="PF05016">
    <property type="entry name" value="ParE_toxin"/>
    <property type="match status" value="1"/>
</dbReference>
<gene>
    <name evidence="2" type="ORF">SAJA_13745</name>
</gene>
<sequence length="100" mass="11524">MTYRVVLTPGARQDLLRLYQCLDDKDLVAGAKARQALRRSFEYLADFPFNSRKAADNDPTLREIIVPFGKAGYVALFEVRDEETIVILAVRHQREADYFD</sequence>
<dbReference type="OrthoDB" id="121597at2"/>
<dbReference type="InParanoid" id="A0A423PGZ2"/>
<dbReference type="AlphaFoldDB" id="A0A423PGZ2"/>
<keyword evidence="3" id="KW-1185">Reference proteome</keyword>
<keyword evidence="1" id="KW-1277">Toxin-antitoxin system</keyword>
<evidence type="ECO:0000313" key="2">
    <source>
        <dbReference type="EMBL" id="ROO24860.1"/>
    </source>
</evidence>
<dbReference type="EMBL" id="AYKG01000056">
    <property type="protein sequence ID" value="ROO24860.1"/>
    <property type="molecule type" value="Genomic_DNA"/>
</dbReference>
<dbReference type="RefSeq" id="WP_123659193.1">
    <property type="nucleotide sequence ID" value="NZ_AYKG01000056.1"/>
</dbReference>
<dbReference type="Proteomes" id="UP000285310">
    <property type="component" value="Unassembled WGS sequence"/>
</dbReference>
<proteinExistence type="predicted"/>